<dbReference type="EMBL" id="JAIWYP010000006">
    <property type="protein sequence ID" value="KAH3803856.1"/>
    <property type="molecule type" value="Genomic_DNA"/>
</dbReference>
<sequence>MMATRQWTPVASAWHHQRLSPWSCLYPWIYPRLEMMKITLTSLDWTSCRTGDW</sequence>
<protein>
    <submittedName>
        <fullName evidence="1">Uncharacterized protein</fullName>
    </submittedName>
</protein>
<comment type="caution">
    <text evidence="1">The sequence shown here is derived from an EMBL/GenBank/DDBJ whole genome shotgun (WGS) entry which is preliminary data.</text>
</comment>
<proteinExistence type="predicted"/>
<evidence type="ECO:0000313" key="2">
    <source>
        <dbReference type="Proteomes" id="UP000828390"/>
    </source>
</evidence>
<name>A0A9D4J8L1_DREPO</name>
<gene>
    <name evidence="1" type="ORF">DPMN_132126</name>
</gene>
<dbReference type="Proteomes" id="UP000828390">
    <property type="component" value="Unassembled WGS sequence"/>
</dbReference>
<reference evidence="1" key="1">
    <citation type="journal article" date="2019" name="bioRxiv">
        <title>The Genome of the Zebra Mussel, Dreissena polymorpha: A Resource for Invasive Species Research.</title>
        <authorList>
            <person name="McCartney M.A."/>
            <person name="Auch B."/>
            <person name="Kono T."/>
            <person name="Mallez S."/>
            <person name="Zhang Y."/>
            <person name="Obille A."/>
            <person name="Becker A."/>
            <person name="Abrahante J.E."/>
            <person name="Garbe J."/>
            <person name="Badalamenti J.P."/>
            <person name="Herman A."/>
            <person name="Mangelson H."/>
            <person name="Liachko I."/>
            <person name="Sullivan S."/>
            <person name="Sone E.D."/>
            <person name="Koren S."/>
            <person name="Silverstein K.A.T."/>
            <person name="Beckman K.B."/>
            <person name="Gohl D.M."/>
        </authorList>
    </citation>
    <scope>NUCLEOTIDE SEQUENCE</scope>
    <source>
        <strain evidence="1">Duluth1</strain>
        <tissue evidence="1">Whole animal</tissue>
    </source>
</reference>
<evidence type="ECO:0000313" key="1">
    <source>
        <dbReference type="EMBL" id="KAH3803856.1"/>
    </source>
</evidence>
<keyword evidence="2" id="KW-1185">Reference proteome</keyword>
<organism evidence="1 2">
    <name type="scientific">Dreissena polymorpha</name>
    <name type="common">Zebra mussel</name>
    <name type="synonym">Mytilus polymorpha</name>
    <dbReference type="NCBI Taxonomy" id="45954"/>
    <lineage>
        <taxon>Eukaryota</taxon>
        <taxon>Metazoa</taxon>
        <taxon>Spiralia</taxon>
        <taxon>Lophotrochozoa</taxon>
        <taxon>Mollusca</taxon>
        <taxon>Bivalvia</taxon>
        <taxon>Autobranchia</taxon>
        <taxon>Heteroconchia</taxon>
        <taxon>Euheterodonta</taxon>
        <taxon>Imparidentia</taxon>
        <taxon>Neoheterodontei</taxon>
        <taxon>Myida</taxon>
        <taxon>Dreissenoidea</taxon>
        <taxon>Dreissenidae</taxon>
        <taxon>Dreissena</taxon>
    </lineage>
</organism>
<accession>A0A9D4J8L1</accession>
<reference evidence="1" key="2">
    <citation type="submission" date="2020-11" db="EMBL/GenBank/DDBJ databases">
        <authorList>
            <person name="McCartney M.A."/>
            <person name="Auch B."/>
            <person name="Kono T."/>
            <person name="Mallez S."/>
            <person name="Becker A."/>
            <person name="Gohl D.M."/>
            <person name="Silverstein K.A.T."/>
            <person name="Koren S."/>
            <person name="Bechman K.B."/>
            <person name="Herman A."/>
            <person name="Abrahante J.E."/>
            <person name="Garbe J."/>
        </authorList>
    </citation>
    <scope>NUCLEOTIDE SEQUENCE</scope>
    <source>
        <strain evidence="1">Duluth1</strain>
        <tissue evidence="1">Whole animal</tissue>
    </source>
</reference>
<dbReference type="AlphaFoldDB" id="A0A9D4J8L1"/>